<evidence type="ECO:0000313" key="2">
    <source>
        <dbReference type="Proteomes" id="UP000837803"/>
    </source>
</evidence>
<protein>
    <submittedName>
        <fullName evidence="1">Uncharacterized protein</fullName>
    </submittedName>
</protein>
<reference evidence="1" key="1">
    <citation type="submission" date="2021-12" db="EMBL/GenBank/DDBJ databases">
        <authorList>
            <person name="Rodrigo-Torres L."/>
            <person name="Arahal R. D."/>
            <person name="Lucena T."/>
        </authorList>
    </citation>
    <scope>NUCLEOTIDE SEQUENCE</scope>
    <source>
        <strain evidence="1">CECT 8419</strain>
    </source>
</reference>
<dbReference type="EMBL" id="CAKLPZ010000002">
    <property type="protein sequence ID" value="CAH1001158.1"/>
    <property type="molecule type" value="Genomic_DNA"/>
</dbReference>
<sequence length="502" mass="54456">MGACLLMLGCEQAIEVDGTRLRAEYAVPLIDSEVKLAELVGDIDERVRLTVDPDGLLRFSYTDTVPAVTSDEVFDELNGLARGLPLPITRRREAYAFPAPEDTRLTALRAKAGAFTYSLPNPYAQPVRIVLTLPGITRDGEPLQVRGELPAYSGTGDEPKLTNVDSPLDFTGYTFDLSGGELVVEYAIDGLDGEELAPGRATIAAFTALEFDFIEGYFGRTPYPGVSERLEIDFFDNYQGGTIDFVDPQIRVQIRNGFGIPARAVVDQLSVESQAGSTVAVTGRVVDEGFDFAYPRTPGNTALTTYLIDETNSNLKELLATRPTALNYRISALLNPEADESVIGYLLDTSTYTATITVELPLYGSAADFQLRDSFPVNLGEQYGEITAVTFRVTTDNELPFDLSLTGTFLDSLGTVVGDLTDGDLLVIRASVVDAMGNTTAATQATTDIPLQGERLAQVRRASRLVLNITFATSDKGSQAVRVTDRQNLRVRIGARLTVNDQ</sequence>
<comment type="caution">
    <text evidence="1">The sequence shown here is derived from an EMBL/GenBank/DDBJ whole genome shotgun (WGS) entry which is preliminary data.</text>
</comment>
<evidence type="ECO:0000313" key="1">
    <source>
        <dbReference type="EMBL" id="CAH1001158.1"/>
    </source>
</evidence>
<name>A0ABM9B1G5_9BACT</name>
<keyword evidence="2" id="KW-1185">Reference proteome</keyword>
<accession>A0ABM9B1G5</accession>
<proteinExistence type="predicted"/>
<organism evidence="1 2">
    <name type="scientific">Neolewinella maritima</name>
    <dbReference type="NCBI Taxonomy" id="1383882"/>
    <lineage>
        <taxon>Bacteria</taxon>
        <taxon>Pseudomonadati</taxon>
        <taxon>Bacteroidota</taxon>
        <taxon>Saprospiria</taxon>
        <taxon>Saprospirales</taxon>
        <taxon>Lewinellaceae</taxon>
        <taxon>Neolewinella</taxon>
    </lineage>
</organism>
<gene>
    <name evidence="1" type="ORF">LEM8419_02071</name>
</gene>
<dbReference type="Proteomes" id="UP000837803">
    <property type="component" value="Unassembled WGS sequence"/>
</dbReference>